<dbReference type="NCBIfam" id="TIGR00135">
    <property type="entry name" value="gatC"/>
    <property type="match status" value="1"/>
</dbReference>
<reference evidence="7 8" key="1">
    <citation type="submission" date="2019-08" db="EMBL/GenBank/DDBJ databases">
        <authorList>
            <person name="Chang H.C."/>
            <person name="Mun S.Y."/>
        </authorList>
    </citation>
    <scope>NUCLEOTIDE SEQUENCE [LARGE SCALE GENOMIC DNA]</scope>
    <source>
        <strain evidence="7 8">SK</strain>
    </source>
</reference>
<evidence type="ECO:0000256" key="4">
    <source>
        <dbReference type="ARBA" id="ARBA00047380"/>
    </source>
</evidence>
<proteinExistence type="inferred from homology"/>
<organism evidence="7 8">
    <name type="scientific">Weissella koreensis</name>
    <dbReference type="NCBI Taxonomy" id="165096"/>
    <lineage>
        <taxon>Bacteria</taxon>
        <taxon>Bacillati</taxon>
        <taxon>Bacillota</taxon>
        <taxon>Bacilli</taxon>
        <taxon>Lactobacillales</taxon>
        <taxon>Lactobacillaceae</taxon>
        <taxon>Weissella</taxon>
    </lineage>
</organism>
<protein>
    <recommendedName>
        <fullName evidence="6">Aspartyl/glutamyl-tRNA(Asn/Gln) amidotransferase subunit C</fullName>
        <shortName evidence="6">Asp/Glu-ADT subunit C</shortName>
        <ecNumber evidence="6">6.3.5.-</ecNumber>
    </recommendedName>
</protein>
<comment type="catalytic activity">
    <reaction evidence="5 6">
        <text>L-glutamyl-tRNA(Gln) + L-glutamine + ATP + H2O = L-glutaminyl-tRNA(Gln) + L-glutamate + ADP + phosphate + H(+)</text>
        <dbReference type="Rhea" id="RHEA:17521"/>
        <dbReference type="Rhea" id="RHEA-COMP:9681"/>
        <dbReference type="Rhea" id="RHEA-COMP:9684"/>
        <dbReference type="ChEBI" id="CHEBI:15377"/>
        <dbReference type="ChEBI" id="CHEBI:15378"/>
        <dbReference type="ChEBI" id="CHEBI:29985"/>
        <dbReference type="ChEBI" id="CHEBI:30616"/>
        <dbReference type="ChEBI" id="CHEBI:43474"/>
        <dbReference type="ChEBI" id="CHEBI:58359"/>
        <dbReference type="ChEBI" id="CHEBI:78520"/>
        <dbReference type="ChEBI" id="CHEBI:78521"/>
        <dbReference type="ChEBI" id="CHEBI:456216"/>
    </reaction>
</comment>
<keyword evidence="8" id="KW-1185">Reference proteome</keyword>
<dbReference type="GO" id="GO:0006450">
    <property type="term" value="P:regulation of translational fidelity"/>
    <property type="evidence" value="ECO:0007669"/>
    <property type="project" value="InterPro"/>
</dbReference>
<dbReference type="GO" id="GO:0006412">
    <property type="term" value="P:translation"/>
    <property type="evidence" value="ECO:0007669"/>
    <property type="project" value="UniProtKB-UniRule"/>
</dbReference>
<evidence type="ECO:0000313" key="8">
    <source>
        <dbReference type="Proteomes" id="UP000516446"/>
    </source>
</evidence>
<dbReference type="RefSeq" id="WP_006845137.1">
    <property type="nucleotide sequence ID" value="NZ_CP026847.1"/>
</dbReference>
<name>A0A7H1MMV6_9LACO</name>
<keyword evidence="6" id="KW-0067">ATP-binding</keyword>
<dbReference type="PANTHER" id="PTHR15004">
    <property type="entry name" value="GLUTAMYL-TRNA(GLN) AMIDOTRANSFERASE SUBUNIT C, MITOCHONDRIAL"/>
    <property type="match status" value="1"/>
</dbReference>
<dbReference type="GO" id="GO:0005524">
    <property type="term" value="F:ATP binding"/>
    <property type="evidence" value="ECO:0007669"/>
    <property type="project" value="UniProtKB-KW"/>
</dbReference>
<dbReference type="InterPro" id="IPR036113">
    <property type="entry name" value="Asp/Glu-ADT_sf_sub_c"/>
</dbReference>
<dbReference type="HAMAP" id="MF_00122">
    <property type="entry name" value="GatC"/>
    <property type="match status" value="1"/>
</dbReference>
<dbReference type="GO" id="GO:0016740">
    <property type="term" value="F:transferase activity"/>
    <property type="evidence" value="ECO:0007669"/>
    <property type="project" value="UniProtKB-KW"/>
</dbReference>
<sequence>MTTNNITQAEVEHVASLAKLALTEQEKTIFTNQLDKIFEVVDTLAEVDTEGVEPTYSMTDGENELREDEAVDAKQRAALLKNAPETQETLIKVPAILTAGEDK</sequence>
<dbReference type="Proteomes" id="UP000516446">
    <property type="component" value="Chromosome"/>
</dbReference>
<gene>
    <name evidence="6 7" type="primary">gatC</name>
    <name evidence="7" type="ORF">FY536_05765</name>
</gene>
<dbReference type="EC" id="6.3.5.-" evidence="6"/>
<evidence type="ECO:0000256" key="3">
    <source>
        <dbReference type="ARBA" id="ARBA00024799"/>
    </source>
</evidence>
<comment type="similarity">
    <text evidence="1 6">Belongs to the GatC family.</text>
</comment>
<comment type="catalytic activity">
    <reaction evidence="4 6">
        <text>L-aspartyl-tRNA(Asn) + L-glutamine + ATP + H2O = L-asparaginyl-tRNA(Asn) + L-glutamate + ADP + phosphate + 2 H(+)</text>
        <dbReference type="Rhea" id="RHEA:14513"/>
        <dbReference type="Rhea" id="RHEA-COMP:9674"/>
        <dbReference type="Rhea" id="RHEA-COMP:9677"/>
        <dbReference type="ChEBI" id="CHEBI:15377"/>
        <dbReference type="ChEBI" id="CHEBI:15378"/>
        <dbReference type="ChEBI" id="CHEBI:29985"/>
        <dbReference type="ChEBI" id="CHEBI:30616"/>
        <dbReference type="ChEBI" id="CHEBI:43474"/>
        <dbReference type="ChEBI" id="CHEBI:58359"/>
        <dbReference type="ChEBI" id="CHEBI:78515"/>
        <dbReference type="ChEBI" id="CHEBI:78516"/>
        <dbReference type="ChEBI" id="CHEBI:456216"/>
    </reaction>
</comment>
<evidence type="ECO:0000256" key="1">
    <source>
        <dbReference type="ARBA" id="ARBA00010757"/>
    </source>
</evidence>
<keyword evidence="6" id="KW-0547">Nucleotide-binding</keyword>
<dbReference type="SUPFAM" id="SSF141000">
    <property type="entry name" value="Glu-tRNAGln amidotransferase C subunit"/>
    <property type="match status" value="1"/>
</dbReference>
<dbReference type="EMBL" id="CP043431">
    <property type="protein sequence ID" value="QNT64792.1"/>
    <property type="molecule type" value="Genomic_DNA"/>
</dbReference>
<dbReference type="PANTHER" id="PTHR15004:SF0">
    <property type="entry name" value="GLUTAMYL-TRNA(GLN) AMIDOTRANSFERASE SUBUNIT C, MITOCHONDRIAL"/>
    <property type="match status" value="1"/>
</dbReference>
<evidence type="ECO:0000256" key="2">
    <source>
        <dbReference type="ARBA" id="ARBA00011123"/>
    </source>
</evidence>
<dbReference type="GO" id="GO:0050567">
    <property type="term" value="F:glutaminyl-tRNA synthase (glutamine-hydrolyzing) activity"/>
    <property type="evidence" value="ECO:0007669"/>
    <property type="project" value="UniProtKB-UniRule"/>
</dbReference>
<dbReference type="InterPro" id="IPR003837">
    <property type="entry name" value="GatC"/>
</dbReference>
<keyword evidence="6" id="KW-0436">Ligase</keyword>
<dbReference type="Gene3D" id="1.10.20.60">
    <property type="entry name" value="Glu-tRNAGln amidotransferase C subunit, N-terminal domain"/>
    <property type="match status" value="1"/>
</dbReference>
<dbReference type="AlphaFoldDB" id="A0A7H1MMV6"/>
<comment type="subunit">
    <text evidence="2 6">Heterotrimer of A, B and C subunits.</text>
</comment>
<evidence type="ECO:0000313" key="7">
    <source>
        <dbReference type="EMBL" id="QNT64792.1"/>
    </source>
</evidence>
<keyword evidence="6" id="KW-0648">Protein biosynthesis</keyword>
<dbReference type="Pfam" id="PF02686">
    <property type="entry name" value="GatC"/>
    <property type="match status" value="1"/>
</dbReference>
<evidence type="ECO:0000256" key="6">
    <source>
        <dbReference type="HAMAP-Rule" id="MF_00122"/>
    </source>
</evidence>
<comment type="function">
    <text evidence="3 6">Allows the formation of correctly charged Asn-tRNA(Asn) or Gln-tRNA(Gln) through the transamidation of misacylated Asp-tRNA(Asn) or Glu-tRNA(Gln) in organisms which lack either or both of asparaginyl-tRNA or glutaminyl-tRNA synthetases. The reaction takes place in the presence of glutamine and ATP through an activated phospho-Asp-tRNA(Asn) or phospho-Glu-tRNA(Gln).</text>
</comment>
<accession>A0A7H1MMV6</accession>
<evidence type="ECO:0000256" key="5">
    <source>
        <dbReference type="ARBA" id="ARBA00047913"/>
    </source>
</evidence>
<dbReference type="GO" id="GO:0070681">
    <property type="term" value="P:glutaminyl-tRNAGln biosynthesis via transamidation"/>
    <property type="evidence" value="ECO:0007669"/>
    <property type="project" value="TreeGrafter"/>
</dbReference>
<keyword evidence="7" id="KW-0808">Transferase</keyword>